<feature type="compositionally biased region" description="Polar residues" evidence="1">
    <location>
        <begin position="1"/>
        <end position="11"/>
    </location>
</feature>
<name>A0A699XFD6_TANCI</name>
<evidence type="ECO:0000313" key="2">
    <source>
        <dbReference type="EMBL" id="GFD56566.1"/>
    </source>
</evidence>
<reference evidence="2" key="1">
    <citation type="journal article" date="2019" name="Sci. Rep.">
        <title>Draft genome of Tanacetum cinerariifolium, the natural source of mosquito coil.</title>
        <authorList>
            <person name="Yamashiro T."/>
            <person name="Shiraishi A."/>
            <person name="Satake H."/>
            <person name="Nakayama K."/>
        </authorList>
    </citation>
    <scope>NUCLEOTIDE SEQUENCE</scope>
</reference>
<comment type="caution">
    <text evidence="2">The sequence shown here is derived from an EMBL/GenBank/DDBJ whole genome shotgun (WGS) entry which is preliminary data.</text>
</comment>
<sequence>SAQSSGNTTRPSLFVGDSDDESDGDDDDACVEILLVTPLRSAAVILSSRNQGRSSTALAAEDLQT</sequence>
<evidence type="ECO:0000256" key="1">
    <source>
        <dbReference type="SAM" id="MobiDB-lite"/>
    </source>
</evidence>
<proteinExistence type="predicted"/>
<organism evidence="2">
    <name type="scientific">Tanacetum cinerariifolium</name>
    <name type="common">Dalmatian daisy</name>
    <name type="synonym">Chrysanthemum cinerariifolium</name>
    <dbReference type="NCBI Taxonomy" id="118510"/>
    <lineage>
        <taxon>Eukaryota</taxon>
        <taxon>Viridiplantae</taxon>
        <taxon>Streptophyta</taxon>
        <taxon>Embryophyta</taxon>
        <taxon>Tracheophyta</taxon>
        <taxon>Spermatophyta</taxon>
        <taxon>Magnoliopsida</taxon>
        <taxon>eudicotyledons</taxon>
        <taxon>Gunneridae</taxon>
        <taxon>Pentapetalae</taxon>
        <taxon>asterids</taxon>
        <taxon>campanulids</taxon>
        <taxon>Asterales</taxon>
        <taxon>Asteraceae</taxon>
        <taxon>Asteroideae</taxon>
        <taxon>Anthemideae</taxon>
        <taxon>Anthemidinae</taxon>
        <taxon>Tanacetum</taxon>
    </lineage>
</organism>
<feature type="non-terminal residue" evidence="2">
    <location>
        <position position="1"/>
    </location>
</feature>
<dbReference type="EMBL" id="BKCJ011830967">
    <property type="protein sequence ID" value="GFD56566.1"/>
    <property type="molecule type" value="Genomic_DNA"/>
</dbReference>
<dbReference type="AlphaFoldDB" id="A0A699XFD6"/>
<feature type="compositionally biased region" description="Acidic residues" evidence="1">
    <location>
        <begin position="17"/>
        <end position="29"/>
    </location>
</feature>
<gene>
    <name evidence="2" type="ORF">Tci_928535</name>
</gene>
<accession>A0A699XFD6</accession>
<feature type="region of interest" description="Disordered" evidence="1">
    <location>
        <begin position="1"/>
        <end position="29"/>
    </location>
</feature>
<protein>
    <submittedName>
        <fullName evidence="2">Uncharacterized protein</fullName>
    </submittedName>
</protein>